<dbReference type="Proteomes" id="UP001438953">
    <property type="component" value="Unassembled WGS sequence"/>
</dbReference>
<comment type="caution">
    <text evidence="5">The sequence shown here is derived from an EMBL/GenBank/DDBJ whole genome shotgun (WGS) entry which is preliminary data.</text>
</comment>
<keyword evidence="6" id="KW-1185">Reference proteome</keyword>
<evidence type="ECO:0000256" key="1">
    <source>
        <dbReference type="ARBA" id="ARBA00022722"/>
    </source>
</evidence>
<dbReference type="CDD" id="cd00840">
    <property type="entry name" value="MPP_Mre11_N"/>
    <property type="match status" value="1"/>
</dbReference>
<protein>
    <submittedName>
        <fullName evidence="5">DNA repair exonuclease</fullName>
        <ecNumber evidence="5">3.1.-.-</ecNumber>
    </submittedName>
</protein>
<dbReference type="SUPFAM" id="SSF56300">
    <property type="entry name" value="Metallo-dependent phosphatases"/>
    <property type="match status" value="1"/>
</dbReference>
<organism evidence="5 6">
    <name type="scientific">Thioclava kandeliae</name>
    <dbReference type="NCBI Taxonomy" id="3070818"/>
    <lineage>
        <taxon>Bacteria</taxon>
        <taxon>Pseudomonadati</taxon>
        <taxon>Pseudomonadota</taxon>
        <taxon>Alphaproteobacteria</taxon>
        <taxon>Rhodobacterales</taxon>
        <taxon>Paracoccaceae</taxon>
        <taxon>Thioclava</taxon>
    </lineage>
</organism>
<dbReference type="RefSeq" id="WP_350937923.1">
    <property type="nucleotide sequence ID" value="NZ_JAYWLC010000012.1"/>
</dbReference>
<gene>
    <name evidence="5" type="ORF">VSX56_13820</name>
</gene>
<accession>A0ABV1SJC3</accession>
<dbReference type="EC" id="3.1.-.-" evidence="5"/>
<proteinExistence type="predicted"/>
<dbReference type="InterPro" id="IPR050535">
    <property type="entry name" value="DNA_Repair-Maintenance_Comp"/>
</dbReference>
<evidence type="ECO:0000259" key="4">
    <source>
        <dbReference type="Pfam" id="PF00149"/>
    </source>
</evidence>
<dbReference type="PANTHER" id="PTHR30337:SF0">
    <property type="entry name" value="NUCLEASE SBCCD SUBUNIT D"/>
    <property type="match status" value="1"/>
</dbReference>
<dbReference type="EMBL" id="JAYWLC010000012">
    <property type="protein sequence ID" value="MER5172850.1"/>
    <property type="molecule type" value="Genomic_DNA"/>
</dbReference>
<dbReference type="InterPro" id="IPR004843">
    <property type="entry name" value="Calcineurin-like_PHP"/>
</dbReference>
<dbReference type="PANTHER" id="PTHR30337">
    <property type="entry name" value="COMPONENT OF ATP-DEPENDENT DSDNA EXONUCLEASE"/>
    <property type="match status" value="1"/>
</dbReference>
<evidence type="ECO:0000313" key="6">
    <source>
        <dbReference type="Proteomes" id="UP001438953"/>
    </source>
</evidence>
<dbReference type="Gene3D" id="3.60.21.10">
    <property type="match status" value="1"/>
</dbReference>
<sequence length="373" mass="40861">MTFRFIHASDLHIGRRFANIPEGPDTNLRGRLMEARHMSLARLAQAARDQGAVHVVLAGDTFDTPTPTAALLRQAVGAMKDADDITWWLLPGNHDNLREAEPLWETLTREAPANLRALTEATPRQMAAGVFLLPAPIQWRAQVEDPSTVLDVMATPEGATRIGLAHGGITDFTDEGGAIAPDRDTRAGLDYLALGDWHGRMAVSARTHYSGTPEQDRFKHDRRGLCLGVTLDGAPDVREIETGQFLWQDLELDLTAQQDSAAALAACLPPQGRRDILVRVTARGWTTLPGQFALGEMAKAQSPEFAHFVLREDGLSVQYASDDLDEIDHGGALRQAAEALKSEFDDDRLAQSERAIAGDALARLYAYMREDMP</sequence>
<keyword evidence="1" id="KW-0540">Nuclease</keyword>
<dbReference type="Pfam" id="PF00149">
    <property type="entry name" value="Metallophos"/>
    <property type="match status" value="1"/>
</dbReference>
<dbReference type="InterPro" id="IPR029052">
    <property type="entry name" value="Metallo-depent_PP-like"/>
</dbReference>
<dbReference type="PIRSF" id="PIRSF033093">
    <property type="entry name" value="UCP_ML1119"/>
    <property type="match status" value="1"/>
</dbReference>
<reference evidence="5 6" key="1">
    <citation type="submission" date="2024-01" db="EMBL/GenBank/DDBJ databases">
        <authorList>
            <person name="Deng Y."/>
            <person name="Su J."/>
        </authorList>
    </citation>
    <scope>NUCLEOTIDE SEQUENCE [LARGE SCALE GENOMIC DNA]</scope>
    <source>
        <strain evidence="5 6">CPCC 100088</strain>
    </source>
</reference>
<dbReference type="GO" id="GO:0004527">
    <property type="term" value="F:exonuclease activity"/>
    <property type="evidence" value="ECO:0007669"/>
    <property type="project" value="UniProtKB-KW"/>
</dbReference>
<name>A0ABV1SJC3_9RHOB</name>
<keyword evidence="3 5" id="KW-0269">Exonuclease</keyword>
<dbReference type="InterPro" id="IPR014577">
    <property type="entry name" value="UCP033093_metalloPase"/>
</dbReference>
<reference evidence="5 6" key="2">
    <citation type="submission" date="2024-06" db="EMBL/GenBank/DDBJ databases">
        <title>Thioclava kandeliae sp. nov. from a rhizosphere soil sample of Kandelia candel in a mangrove.</title>
        <authorList>
            <person name="Mu T."/>
        </authorList>
    </citation>
    <scope>NUCLEOTIDE SEQUENCE [LARGE SCALE GENOMIC DNA]</scope>
    <source>
        <strain evidence="5 6">CPCC 100088</strain>
    </source>
</reference>
<evidence type="ECO:0000256" key="3">
    <source>
        <dbReference type="ARBA" id="ARBA00022839"/>
    </source>
</evidence>
<feature type="domain" description="Calcineurin-like phosphoesterase" evidence="4">
    <location>
        <begin position="3"/>
        <end position="173"/>
    </location>
</feature>
<dbReference type="InterPro" id="IPR041796">
    <property type="entry name" value="Mre11_N"/>
</dbReference>
<keyword evidence="2 5" id="KW-0378">Hydrolase</keyword>
<evidence type="ECO:0000256" key="2">
    <source>
        <dbReference type="ARBA" id="ARBA00022801"/>
    </source>
</evidence>
<evidence type="ECO:0000313" key="5">
    <source>
        <dbReference type="EMBL" id="MER5172850.1"/>
    </source>
</evidence>